<sequence>MDDLDLMEMDVRHALATENRNAVLHACVSGLSPVAQMRLWAQLEYTHQLYLNALDIEPYTVERGEAILVFEQASRDLDALIREVELDEQHRLMRVSVWRDVKRWLCLEWRRLVAAVS</sequence>
<keyword evidence="2" id="KW-1185">Reference proteome</keyword>
<proteinExistence type="predicted"/>
<reference evidence="2" key="1">
    <citation type="submission" date="2023-07" db="EMBL/GenBank/DDBJ databases">
        <title>Shewanella mangrovi sp. nov., an acetaldehyde- degrading bacterium isolated from mangrove sediment.</title>
        <authorList>
            <person name="Liu Y."/>
        </authorList>
    </citation>
    <scope>NUCLEOTIDE SEQUENCE [LARGE SCALE GENOMIC DNA]</scope>
    <source>
        <strain evidence="2">C32</strain>
    </source>
</reference>
<comment type="caution">
    <text evidence="1">The sequence shown here is derived from an EMBL/GenBank/DDBJ whole genome shotgun (WGS) entry which is preliminary data.</text>
</comment>
<protein>
    <submittedName>
        <fullName evidence="1">Uncharacterized protein</fullName>
    </submittedName>
</protein>
<dbReference type="Proteomes" id="UP001201549">
    <property type="component" value="Unassembled WGS sequence"/>
</dbReference>
<accession>A0ABT2FQ99</accession>
<dbReference type="EMBL" id="JAKOGG010000022">
    <property type="protein sequence ID" value="MCS4558513.1"/>
    <property type="molecule type" value="Genomic_DNA"/>
</dbReference>
<evidence type="ECO:0000313" key="1">
    <source>
        <dbReference type="EMBL" id="MCS4558513.1"/>
    </source>
</evidence>
<name>A0ABT2FQ99_9GAMM</name>
<organism evidence="1 2">
    <name type="scientific">Shewanella electrica</name>
    <dbReference type="NCBI Taxonomy" id="515560"/>
    <lineage>
        <taxon>Bacteria</taxon>
        <taxon>Pseudomonadati</taxon>
        <taxon>Pseudomonadota</taxon>
        <taxon>Gammaproteobacteria</taxon>
        <taxon>Alteromonadales</taxon>
        <taxon>Shewanellaceae</taxon>
        <taxon>Shewanella</taxon>
    </lineage>
</organism>
<dbReference type="RefSeq" id="WP_238898332.1">
    <property type="nucleotide sequence ID" value="NZ_JAKOGG010000022.1"/>
</dbReference>
<gene>
    <name evidence="1" type="ORF">L9G74_18925</name>
</gene>
<evidence type="ECO:0000313" key="2">
    <source>
        <dbReference type="Proteomes" id="UP001201549"/>
    </source>
</evidence>